<dbReference type="VEuPathDB" id="FungiDB:HZS61_014113"/>
<dbReference type="Proteomes" id="UP000285860">
    <property type="component" value="Unassembled WGS sequence"/>
</dbReference>
<dbReference type="VEuPathDB" id="FungiDB:FOIG_14537"/>
<dbReference type="InterPro" id="IPR029063">
    <property type="entry name" value="SAM-dependent_MTases_sf"/>
</dbReference>
<dbReference type="VEuPathDB" id="FungiDB:FOC4_g10003702"/>
<feature type="compositionally biased region" description="Low complexity" evidence="2">
    <location>
        <begin position="18"/>
        <end position="34"/>
    </location>
</feature>
<feature type="region of interest" description="Disordered" evidence="2">
    <location>
        <begin position="1"/>
        <end position="47"/>
    </location>
</feature>
<dbReference type="GO" id="GO:0008168">
    <property type="term" value="F:methyltransferase activity"/>
    <property type="evidence" value="ECO:0007669"/>
    <property type="project" value="TreeGrafter"/>
</dbReference>
<dbReference type="VEuPathDB" id="FungiDB:FOIG_14538"/>
<dbReference type="VEuPathDB" id="FungiDB:FOZG_03203"/>
<evidence type="ECO:0000256" key="2">
    <source>
        <dbReference type="SAM" id="MobiDB-lite"/>
    </source>
</evidence>
<evidence type="ECO:0000313" key="3">
    <source>
        <dbReference type="EMBL" id="RKL21854.1"/>
    </source>
</evidence>
<dbReference type="AlphaFoldDB" id="A0A420RXW3"/>
<evidence type="ECO:0008006" key="5">
    <source>
        <dbReference type="Google" id="ProtNLM"/>
    </source>
</evidence>
<dbReference type="Gene3D" id="3.40.50.150">
    <property type="entry name" value="Vaccinia Virus protein VP39"/>
    <property type="match status" value="1"/>
</dbReference>
<protein>
    <recommendedName>
        <fullName evidence="5">Secondary metabolism regulator LAE1</fullName>
    </recommendedName>
</protein>
<dbReference type="PANTHER" id="PTHR43591">
    <property type="entry name" value="METHYLTRANSFERASE"/>
    <property type="match status" value="1"/>
</dbReference>
<name>A0A420RXW3_FUSOX</name>
<reference evidence="3 4" key="1">
    <citation type="journal article" date="2018" name="Sci. Rep.">
        <title>Characterisation of pathogen-specific regions and novel effector candidates in Fusarium oxysporum f. sp. cepae.</title>
        <authorList>
            <person name="Armitage A.D."/>
            <person name="Taylor A."/>
            <person name="Sobczyk M.K."/>
            <person name="Baxter L."/>
            <person name="Greenfield B.P."/>
            <person name="Bates H.J."/>
            <person name="Wilson F."/>
            <person name="Jackson A.C."/>
            <person name="Ott S."/>
            <person name="Harrison R.J."/>
            <person name="Clarkson J.P."/>
        </authorList>
    </citation>
    <scope>NUCLEOTIDE SEQUENCE [LARGE SCALE GENOMIC DNA]</scope>
    <source>
        <strain evidence="3 4">Fo_A28</strain>
    </source>
</reference>
<sequence>MSTPPAAATSPKSEKSPAKNSAKSPSKSPSNSPPQHAQVNVGDTGILEPTHWQQLAEEENVNQDDDAHSLSEESLASSTDSVTSSIFEYRKLHGRTYHREIGSSQYWAANDERQSELLDINHHCLTLGIGGKTHLAPLDTEKITKALDIGTGTGIWALDFADEYPNVEVIGTDVSPIQPSWVPPNLQFEIEDCTQEWTFAPNSADYIHIRWLIGSIPDWYKFFREAYKTCKPGGWVESFEPSGIITSDDDTVKESSALGQWGKLFIEGAKKLGVSFTVYEEELQRKAMEAAGFVDIQQFEYKTPIGGWPKDPGLKELGQFGKLAFLADPEGFVLFVANTIGWTESEIHVFLAHARREIHSGKHHPYYKQRVVWGLQNTSKTAISEDSKSIITITHVTTTTAIVDIDGAKFITDPIFDEAPQSHDRSHVAGLKPGEFFLTLQEGPAISIKQLPIIECVLLSHEDHIDSLDETGRQLLIGRRVITTPDGAKSLSHHPGTCAIEP</sequence>
<comment type="similarity">
    <text evidence="1">Belongs to the methyltransferase superfamily. LaeA methyltransferase family.</text>
</comment>
<dbReference type="Pfam" id="PF13489">
    <property type="entry name" value="Methyltransf_23"/>
    <property type="match status" value="1"/>
</dbReference>
<dbReference type="VEuPathDB" id="FungiDB:FOMG_03275"/>
<proteinExistence type="inferred from homology"/>
<evidence type="ECO:0000313" key="4">
    <source>
        <dbReference type="Proteomes" id="UP000285860"/>
    </source>
</evidence>
<dbReference type="VEuPathDB" id="FungiDB:FOXG_03958"/>
<dbReference type="CDD" id="cd02440">
    <property type="entry name" value="AdoMet_MTases"/>
    <property type="match status" value="1"/>
</dbReference>
<gene>
    <name evidence="3" type="ORF">BFJ68_g2164</name>
</gene>
<dbReference type="InterPro" id="IPR036866">
    <property type="entry name" value="RibonucZ/Hydroxyglut_hydro"/>
</dbReference>
<dbReference type="EMBL" id="MRCY01000006">
    <property type="protein sequence ID" value="RKL21854.1"/>
    <property type="molecule type" value="Genomic_DNA"/>
</dbReference>
<comment type="caution">
    <text evidence="3">The sequence shown here is derived from an EMBL/GenBank/DDBJ whole genome shotgun (WGS) entry which is preliminary data.</text>
</comment>
<dbReference type="VEuPathDB" id="FungiDB:FOC1_g10005346"/>
<dbReference type="VEuPathDB" id="FungiDB:FOC4_g10003701"/>
<organism evidence="3 4">
    <name type="scientific">Fusarium oxysporum</name>
    <name type="common">Fusarium vascular wilt</name>
    <dbReference type="NCBI Taxonomy" id="5507"/>
    <lineage>
        <taxon>Eukaryota</taxon>
        <taxon>Fungi</taxon>
        <taxon>Dikarya</taxon>
        <taxon>Ascomycota</taxon>
        <taxon>Pezizomycotina</taxon>
        <taxon>Sordariomycetes</taxon>
        <taxon>Hypocreomycetidae</taxon>
        <taxon>Hypocreales</taxon>
        <taxon>Nectriaceae</taxon>
        <taxon>Fusarium</taxon>
        <taxon>Fusarium oxysporum species complex</taxon>
    </lineage>
</organism>
<dbReference type="PANTHER" id="PTHR43591:SF10">
    <property type="entry name" value="ABC TRANSMEMBRANE TYPE-1 DOMAIN-CONTAINING PROTEIN-RELATED"/>
    <property type="match status" value="1"/>
</dbReference>
<dbReference type="Gene3D" id="3.60.15.10">
    <property type="entry name" value="Ribonuclease Z/Hydroxyacylglutathione hydrolase-like"/>
    <property type="match status" value="1"/>
</dbReference>
<evidence type="ECO:0000256" key="1">
    <source>
        <dbReference type="ARBA" id="ARBA00038158"/>
    </source>
</evidence>
<accession>A0A420RXW3</accession>
<dbReference type="SUPFAM" id="SSF53335">
    <property type="entry name" value="S-adenosyl-L-methionine-dependent methyltransferases"/>
    <property type="match status" value="1"/>
</dbReference>